<dbReference type="Proteomes" id="UP000479710">
    <property type="component" value="Unassembled WGS sequence"/>
</dbReference>
<protein>
    <submittedName>
        <fullName evidence="1">Uncharacterized protein</fullName>
    </submittedName>
</protein>
<organism evidence="1 2">
    <name type="scientific">Oryza meyeriana var. granulata</name>
    <dbReference type="NCBI Taxonomy" id="110450"/>
    <lineage>
        <taxon>Eukaryota</taxon>
        <taxon>Viridiplantae</taxon>
        <taxon>Streptophyta</taxon>
        <taxon>Embryophyta</taxon>
        <taxon>Tracheophyta</taxon>
        <taxon>Spermatophyta</taxon>
        <taxon>Magnoliopsida</taxon>
        <taxon>Liliopsida</taxon>
        <taxon>Poales</taxon>
        <taxon>Poaceae</taxon>
        <taxon>BOP clade</taxon>
        <taxon>Oryzoideae</taxon>
        <taxon>Oryzeae</taxon>
        <taxon>Oryzinae</taxon>
        <taxon>Oryza</taxon>
        <taxon>Oryza meyeriana</taxon>
    </lineage>
</organism>
<evidence type="ECO:0000313" key="2">
    <source>
        <dbReference type="Proteomes" id="UP000479710"/>
    </source>
</evidence>
<proteinExistence type="predicted"/>
<keyword evidence="2" id="KW-1185">Reference proteome</keyword>
<reference evidence="1 2" key="1">
    <citation type="submission" date="2019-11" db="EMBL/GenBank/DDBJ databases">
        <title>Whole genome sequence of Oryza granulata.</title>
        <authorList>
            <person name="Li W."/>
        </authorList>
    </citation>
    <scope>NUCLEOTIDE SEQUENCE [LARGE SCALE GENOMIC DNA]</scope>
    <source>
        <strain evidence="2">cv. Menghai</strain>
        <tissue evidence="1">Leaf</tissue>
    </source>
</reference>
<dbReference type="AlphaFoldDB" id="A0A6G1BK07"/>
<comment type="caution">
    <text evidence="1">The sequence shown here is derived from an EMBL/GenBank/DDBJ whole genome shotgun (WGS) entry which is preliminary data.</text>
</comment>
<name>A0A6G1BK07_9ORYZ</name>
<dbReference type="EMBL" id="SPHZ02000012">
    <property type="protein sequence ID" value="KAF0888131.1"/>
    <property type="molecule type" value="Genomic_DNA"/>
</dbReference>
<accession>A0A6G1BK07</accession>
<gene>
    <name evidence="1" type="ORF">E2562_010834</name>
</gene>
<evidence type="ECO:0000313" key="1">
    <source>
        <dbReference type="EMBL" id="KAF0888131.1"/>
    </source>
</evidence>
<sequence>MFYLLAVHPAMLPVGSNVQAEAVEGVKASNSASTSSKERFLLALAVADRRETDSFWLTGKLFQEAKGVLLLQQQEDLGCSSTRLASPEHAWGAAHLRLVAHGAPYVRGLWWRA</sequence>